<feature type="transmembrane region" description="Helical" evidence="1">
    <location>
        <begin position="180"/>
        <end position="201"/>
    </location>
</feature>
<dbReference type="EMBL" id="JAKVPQ010000005">
    <property type="protein sequence ID" value="MCH4285110.1"/>
    <property type="molecule type" value="Genomic_DNA"/>
</dbReference>
<sequence length="212" mass="24852">MKNFMAYQKIYAALQVTDTKITRYIVYLLSLMMMFVFSPINMFLITMFISNIQSERYSKNKQVITLLPCSKKQDCYYYYATGLYSLWKCFIYAAAGALLIYFVLFLFHADVSKLLSSIFSYDSSLTIYRITGLFAVMIILHLCLAFLDRIYHESKMYVIIAMVVSFISMYFFFHHFENEIVYVFAIIIAGISIICIPWITYQIEKRGGIKHA</sequence>
<accession>A0ABS9R624</accession>
<evidence type="ECO:0000313" key="2">
    <source>
        <dbReference type="EMBL" id="MCH4285110.1"/>
    </source>
</evidence>
<name>A0ABS9R624_9FIRM</name>
<feature type="transmembrane region" description="Helical" evidence="1">
    <location>
        <begin position="127"/>
        <end position="147"/>
    </location>
</feature>
<dbReference type="Proteomes" id="UP001202402">
    <property type="component" value="Unassembled WGS sequence"/>
</dbReference>
<proteinExistence type="predicted"/>
<feature type="transmembrane region" description="Helical" evidence="1">
    <location>
        <begin position="156"/>
        <end position="174"/>
    </location>
</feature>
<keyword evidence="1" id="KW-0812">Transmembrane</keyword>
<gene>
    <name evidence="2" type="ORF">LQE99_08205</name>
</gene>
<evidence type="ECO:0008006" key="4">
    <source>
        <dbReference type="Google" id="ProtNLM"/>
    </source>
</evidence>
<comment type="caution">
    <text evidence="2">The sequence shown here is derived from an EMBL/GenBank/DDBJ whole genome shotgun (WGS) entry which is preliminary data.</text>
</comment>
<protein>
    <recommendedName>
        <fullName evidence="4">ABC-2 transporter permease</fullName>
    </recommendedName>
</protein>
<organism evidence="2 3">
    <name type="scientific">Amedibacillus hominis</name>
    <dbReference type="NCBI Taxonomy" id="2897776"/>
    <lineage>
        <taxon>Bacteria</taxon>
        <taxon>Bacillati</taxon>
        <taxon>Bacillota</taxon>
        <taxon>Erysipelotrichia</taxon>
        <taxon>Erysipelotrichales</taxon>
        <taxon>Erysipelotrichaceae</taxon>
        <taxon>Amedibacillus</taxon>
    </lineage>
</organism>
<feature type="transmembrane region" description="Helical" evidence="1">
    <location>
        <begin position="89"/>
        <end position="107"/>
    </location>
</feature>
<keyword evidence="3" id="KW-1185">Reference proteome</keyword>
<feature type="transmembrane region" description="Helical" evidence="1">
    <location>
        <begin position="24"/>
        <end position="49"/>
    </location>
</feature>
<evidence type="ECO:0000256" key="1">
    <source>
        <dbReference type="SAM" id="Phobius"/>
    </source>
</evidence>
<dbReference type="RefSeq" id="WP_117452330.1">
    <property type="nucleotide sequence ID" value="NZ_JAKVPQ010000005.1"/>
</dbReference>
<keyword evidence="1" id="KW-0472">Membrane</keyword>
<evidence type="ECO:0000313" key="3">
    <source>
        <dbReference type="Proteomes" id="UP001202402"/>
    </source>
</evidence>
<reference evidence="2 3" key="1">
    <citation type="submission" date="2022-02" db="EMBL/GenBank/DDBJ databases">
        <title>Genome of Erysipelotrichaceae sp. nov. NSJ-176 isolated from human feces.</title>
        <authorList>
            <person name="Abdugheni R."/>
        </authorList>
    </citation>
    <scope>NUCLEOTIDE SEQUENCE [LARGE SCALE GENOMIC DNA]</scope>
    <source>
        <strain evidence="2 3">NSJ-176</strain>
    </source>
</reference>
<keyword evidence="1" id="KW-1133">Transmembrane helix</keyword>